<keyword evidence="3 8" id="KW-0175">Coiled coil</keyword>
<dbReference type="PANTHER" id="PTHR15504">
    <property type="entry name" value="NASOPHARYNGEAL EPITHELIUM SPECIFIC PROTEIN 1"/>
    <property type="match status" value="1"/>
</dbReference>
<dbReference type="InterPro" id="IPR033253">
    <property type="entry name" value="CFAP45"/>
</dbReference>
<feature type="coiled-coil region" evidence="8">
    <location>
        <begin position="3"/>
        <end position="51"/>
    </location>
</feature>
<dbReference type="GO" id="GO:0031514">
    <property type="term" value="C:motile cilium"/>
    <property type="evidence" value="ECO:0007669"/>
    <property type="project" value="UniProtKB-SubCell"/>
</dbReference>
<feature type="domain" description="Trichohyalin-plectin-homology" evidence="9">
    <location>
        <begin position="7"/>
        <end position="88"/>
    </location>
</feature>
<evidence type="ECO:0000256" key="8">
    <source>
        <dbReference type="SAM" id="Coils"/>
    </source>
</evidence>
<evidence type="ECO:0000313" key="11">
    <source>
        <dbReference type="Proteomes" id="UP000681967"/>
    </source>
</evidence>
<dbReference type="PANTHER" id="PTHR15504:SF0">
    <property type="entry name" value="CILIA- AND FLAGELLA-ASSOCIATED PROTEIN 45"/>
    <property type="match status" value="1"/>
</dbReference>
<feature type="non-terminal residue" evidence="10">
    <location>
        <position position="116"/>
    </location>
</feature>
<accession>A0A8S3ERF4</accession>
<reference evidence="10" key="1">
    <citation type="submission" date="2021-02" db="EMBL/GenBank/DDBJ databases">
        <authorList>
            <person name="Nowell W R."/>
        </authorList>
    </citation>
    <scope>NUCLEOTIDE SEQUENCE</scope>
</reference>
<dbReference type="EMBL" id="CAJOBH010232774">
    <property type="protein sequence ID" value="CAF5077775.1"/>
    <property type="molecule type" value="Genomic_DNA"/>
</dbReference>
<dbReference type="AlphaFoldDB" id="A0A8S3ERF4"/>
<keyword evidence="4" id="KW-0969">Cilium</keyword>
<evidence type="ECO:0000256" key="1">
    <source>
        <dbReference type="ARBA" id="ARBA00004230"/>
    </source>
</evidence>
<sequence length="116" mass="13797">YALIEFRAQLTQAEKERNEELQRISKRHRFADDLRDQIVRHEKQKVEERAAFFDEGVRLDEQARLRRLRLDEIKTQKLNELRRAGVPEKYCADIERKINAPINLNTETTTNSPAVH</sequence>
<evidence type="ECO:0000256" key="4">
    <source>
        <dbReference type="ARBA" id="ARBA00023069"/>
    </source>
</evidence>
<evidence type="ECO:0000259" key="9">
    <source>
        <dbReference type="Pfam" id="PF13868"/>
    </source>
</evidence>
<name>A0A8S3ERF4_9BILA</name>
<comment type="subcellular location">
    <subcellularLocation>
        <location evidence="1">Cell projection</location>
        <location evidence="1">Cilium</location>
        <location evidence="1">Flagellum</location>
    </subcellularLocation>
</comment>
<evidence type="ECO:0000256" key="7">
    <source>
        <dbReference type="ARBA" id="ARBA00034142"/>
    </source>
</evidence>
<evidence type="ECO:0000256" key="5">
    <source>
        <dbReference type="ARBA" id="ARBA00023273"/>
    </source>
</evidence>
<proteinExistence type="inferred from homology"/>
<keyword evidence="2" id="KW-0282">Flagellum</keyword>
<evidence type="ECO:0000313" key="10">
    <source>
        <dbReference type="EMBL" id="CAF5077775.1"/>
    </source>
</evidence>
<dbReference type="Proteomes" id="UP000681967">
    <property type="component" value="Unassembled WGS sequence"/>
</dbReference>
<keyword evidence="5" id="KW-0966">Cell projection</keyword>
<gene>
    <name evidence="10" type="ORF">BYL167_LOCUS61511</name>
</gene>
<dbReference type="Pfam" id="PF13868">
    <property type="entry name" value="TPH"/>
    <property type="match status" value="1"/>
</dbReference>
<protein>
    <recommendedName>
        <fullName evidence="7">Cilia- and flagella-associated protein 45</fullName>
    </recommendedName>
</protein>
<evidence type="ECO:0000256" key="2">
    <source>
        <dbReference type="ARBA" id="ARBA00022846"/>
    </source>
</evidence>
<comment type="similarity">
    <text evidence="6">Belongs to the CFAP45 family.</text>
</comment>
<evidence type="ECO:0000256" key="3">
    <source>
        <dbReference type="ARBA" id="ARBA00023054"/>
    </source>
</evidence>
<evidence type="ECO:0000256" key="6">
    <source>
        <dbReference type="ARBA" id="ARBA00034116"/>
    </source>
</evidence>
<comment type="caution">
    <text evidence="10">The sequence shown here is derived from an EMBL/GenBank/DDBJ whole genome shotgun (WGS) entry which is preliminary data.</text>
</comment>
<dbReference type="InterPro" id="IPR043597">
    <property type="entry name" value="TPH_dom"/>
</dbReference>
<organism evidence="10 11">
    <name type="scientific">Rotaria magnacalcarata</name>
    <dbReference type="NCBI Taxonomy" id="392030"/>
    <lineage>
        <taxon>Eukaryota</taxon>
        <taxon>Metazoa</taxon>
        <taxon>Spiralia</taxon>
        <taxon>Gnathifera</taxon>
        <taxon>Rotifera</taxon>
        <taxon>Eurotatoria</taxon>
        <taxon>Bdelloidea</taxon>
        <taxon>Philodinida</taxon>
        <taxon>Philodinidae</taxon>
        <taxon>Rotaria</taxon>
    </lineage>
</organism>